<dbReference type="Pfam" id="PF20009">
    <property type="entry name" value="GEVED"/>
    <property type="match status" value="1"/>
</dbReference>
<protein>
    <submittedName>
        <fullName evidence="6">T9SS type A sorting domain-containing protein</fullName>
    </submittedName>
</protein>
<dbReference type="GO" id="GO:0005975">
    <property type="term" value="P:carbohydrate metabolic process"/>
    <property type="evidence" value="ECO:0007669"/>
    <property type="project" value="UniProtKB-ARBA"/>
</dbReference>
<evidence type="ECO:0000256" key="3">
    <source>
        <dbReference type="SAM" id="MobiDB-lite"/>
    </source>
</evidence>
<feature type="transmembrane region" description="Helical" evidence="4">
    <location>
        <begin position="12"/>
        <end position="30"/>
    </location>
</feature>
<evidence type="ECO:0000256" key="2">
    <source>
        <dbReference type="ARBA" id="ARBA00023157"/>
    </source>
</evidence>
<dbReference type="SUPFAM" id="SSF49899">
    <property type="entry name" value="Concanavalin A-like lectins/glucanases"/>
    <property type="match status" value="1"/>
</dbReference>
<comment type="caution">
    <text evidence="6">The sequence shown here is derived from an EMBL/GenBank/DDBJ whole genome shotgun (WGS) entry which is preliminary data.</text>
</comment>
<dbReference type="GO" id="GO:0004553">
    <property type="term" value="F:hydrolase activity, hydrolyzing O-glycosyl compounds"/>
    <property type="evidence" value="ECO:0007669"/>
    <property type="project" value="UniProtKB-ARBA"/>
</dbReference>
<dbReference type="InterPro" id="IPR006558">
    <property type="entry name" value="LamG-like"/>
</dbReference>
<dbReference type="Proteomes" id="UP000308713">
    <property type="component" value="Unassembled WGS sequence"/>
</dbReference>
<dbReference type="Gene3D" id="2.60.120.200">
    <property type="match status" value="1"/>
</dbReference>
<dbReference type="EMBL" id="VDCS01000005">
    <property type="protein sequence ID" value="TNJ45383.1"/>
    <property type="molecule type" value="Genomic_DNA"/>
</dbReference>
<sequence>MKTHAPALGLRFFNLCFFVLCCSVSLYAQYCTPINVDHANNNYISNVSIGSINNSSSGTTGSYTYYSSVTSADINAGETITGTVTVKLNGWNKNKNTLIVWMNFNNSDSDFEDSRERFLFTVEDKSKEDGEKTVVVPVEITIPDDVELGASVMRIGFRTGQNNNFTSCDYQYQSGEIEDYNISFVASQNSNIGFNNGNSALNGSLVTDSDGDGIADITDLDDDNDGIKDTDESGGIDPSADDDGDGVLNYKDSDFCSLGASGICEDLDQDGDGIPNHLDLDSDNDGITDVIESGGTDADYNGFADGTIGITATTMGIPSSANTGTVPRNTDGDSNESGSRYLIYDFLDIDSDEDGIPDNVEAQSTLGYIAPSGGVSTTGIDTSYGLGIVVEDTDYDGIPDYIDLDSDNDGKPDEAENGLATPSTNQDKDADGLINPFETTNINDTVWDVNEAIENPSDLSILPDGDNDLNTGGDLDYRDVFDTNPPILATIDFDGVDDFMASDLNIGGNNQTTIMAWVKLDENFSNAGTVVSFGDLNITVQSSKQVSFQVNGVTLNMPVSNSLVLNQWAHIGFVYNGLDASSKLQVYLNGELLNSSNNAALSGGINASSNDFTIGVNAPSMSYYFKGSIDEVRVFDVALTDDQLQQMVYQEIENNLGKIQGKIIPKDITDRETDATVSWSSLIGYYPMTEIINAKTSDYSDNDFEAILYNITTVQDQSAPMPYETIMQGDWNNNTTWLYGDLWDITNTVTNKAWSIVKIANNVTAAHNVQTLGLVIDDAKTLTIQGDNLVENTWYLELNGALDLEDDSQLIQTIYSDLVTDNDGKVLRRQEGEASPFRYNYWASPVGAVGITSLTNNNAALNNANNSSFKLNTLKDDVGLNMPFTSSYTGNGSISTYWLYTFISGITYWDWKKVAPSSLIKPGIGYTQKGTGTAAPKQQYIFEGKPNNGTVLLDVTDKGGAGSVPDVSKTEYLIGNPYPSAIDIHKFIDDNQGVIKGDLHLWQQWSGNSHYLSEYQGGYAQVNKTGACRAYQFVGLSGGHNGSQDGTKVPTRYLPVGQGFVVEVEADGQIEFNNNQRIFIKEADANSSYDSGSVFLKSSGTKSNGKTLKSSGMAKEDSEKIMQRIRLEFNTVKGPKTRRELLLGFAHDATDGFDYGYDAECLEINNNDMNLSLEGKNMNIQAYSPISDDKVIPLNFKSSGDNTFEIKMTSVEGIPDDQEIFLKDNVTGDYFNLISGEPYGFSSDQGKFNTRFEIVFQSEQHSLSIEESEAKNNFIYFKNKTNTLFVKKMNGNKIRNLQLVNMRGQVALQMPNLPVEALENGFQFYNLSSGAYIVQIRTENNEVLSKKIIVN</sequence>
<dbReference type="OrthoDB" id="2582440at2"/>
<evidence type="ECO:0000313" key="7">
    <source>
        <dbReference type="Proteomes" id="UP000308713"/>
    </source>
</evidence>
<dbReference type="InterPro" id="IPR045474">
    <property type="entry name" value="GEVED"/>
</dbReference>
<dbReference type="NCBIfam" id="TIGR04183">
    <property type="entry name" value="Por_Secre_tail"/>
    <property type="match status" value="1"/>
</dbReference>
<dbReference type="SMART" id="SM00560">
    <property type="entry name" value="LamGL"/>
    <property type="match status" value="1"/>
</dbReference>
<feature type="region of interest" description="Disordered" evidence="3">
    <location>
        <begin position="402"/>
        <end position="431"/>
    </location>
</feature>
<accession>A0A5C4SMR8</accession>
<gene>
    <name evidence="6" type="ORF">FGF67_06645</name>
</gene>
<keyword evidence="4" id="KW-1133">Transmembrane helix</keyword>
<dbReference type="InterPro" id="IPR028974">
    <property type="entry name" value="TSP_type-3_rpt"/>
</dbReference>
<dbReference type="InterPro" id="IPR013320">
    <property type="entry name" value="ConA-like_dom_sf"/>
</dbReference>
<dbReference type="Gene3D" id="4.10.1080.10">
    <property type="entry name" value="TSP type-3 repeat"/>
    <property type="match status" value="1"/>
</dbReference>
<keyword evidence="1" id="KW-0732">Signal</keyword>
<reference evidence="6 7" key="1">
    <citation type="submission" date="2019-05" db="EMBL/GenBank/DDBJ databases">
        <title>Tamlana fucoidanivorans sp. nov., isolated from the surface of algae collected from Fujian province in China.</title>
        <authorList>
            <person name="Li J."/>
        </authorList>
    </citation>
    <scope>NUCLEOTIDE SEQUENCE [LARGE SCALE GENOMIC DNA]</scope>
    <source>
        <strain evidence="6 7">CW2-9</strain>
    </source>
</reference>
<evidence type="ECO:0000259" key="5">
    <source>
        <dbReference type="SMART" id="SM00560"/>
    </source>
</evidence>
<keyword evidence="2" id="KW-1015">Disulfide bond</keyword>
<feature type="region of interest" description="Disordered" evidence="3">
    <location>
        <begin position="216"/>
        <end position="243"/>
    </location>
</feature>
<feature type="domain" description="LamG-like jellyroll fold" evidence="5">
    <location>
        <begin position="510"/>
        <end position="642"/>
    </location>
</feature>
<evidence type="ECO:0000256" key="1">
    <source>
        <dbReference type="ARBA" id="ARBA00022729"/>
    </source>
</evidence>
<dbReference type="RefSeq" id="WP_139695988.1">
    <property type="nucleotide sequence ID" value="NZ_CP074074.1"/>
</dbReference>
<keyword evidence="4" id="KW-0472">Membrane</keyword>
<dbReference type="InterPro" id="IPR026444">
    <property type="entry name" value="Secre_tail"/>
</dbReference>
<proteinExistence type="predicted"/>
<evidence type="ECO:0000256" key="4">
    <source>
        <dbReference type="SAM" id="Phobius"/>
    </source>
</evidence>
<dbReference type="GO" id="GO:0005509">
    <property type="term" value="F:calcium ion binding"/>
    <property type="evidence" value="ECO:0007669"/>
    <property type="project" value="InterPro"/>
</dbReference>
<dbReference type="Pfam" id="PF13385">
    <property type="entry name" value="Laminin_G_3"/>
    <property type="match status" value="1"/>
</dbReference>
<evidence type="ECO:0000313" key="6">
    <source>
        <dbReference type="EMBL" id="TNJ45383.1"/>
    </source>
</evidence>
<name>A0A5C4SMR8_9FLAO</name>
<keyword evidence="7" id="KW-1185">Reference proteome</keyword>
<organism evidence="6 7">
    <name type="scientific">Allotamlana fucoidanivorans</name>
    <dbReference type="NCBI Taxonomy" id="2583814"/>
    <lineage>
        <taxon>Bacteria</taxon>
        <taxon>Pseudomonadati</taxon>
        <taxon>Bacteroidota</taxon>
        <taxon>Flavobacteriia</taxon>
        <taxon>Flavobacteriales</taxon>
        <taxon>Flavobacteriaceae</taxon>
        <taxon>Allotamlana</taxon>
    </lineage>
</organism>
<keyword evidence="4" id="KW-0812">Transmembrane</keyword>